<dbReference type="AlphaFoldDB" id="A0A504Y8C2"/>
<accession>A0A504Y8C2</accession>
<proteinExistence type="predicted"/>
<dbReference type="EMBL" id="SUNJ01013352">
    <property type="protein sequence ID" value="TPP57334.1"/>
    <property type="molecule type" value="Genomic_DNA"/>
</dbReference>
<dbReference type="Proteomes" id="UP000316759">
    <property type="component" value="Unassembled WGS sequence"/>
</dbReference>
<evidence type="ECO:0000313" key="2">
    <source>
        <dbReference type="Proteomes" id="UP000316759"/>
    </source>
</evidence>
<protein>
    <submittedName>
        <fullName evidence="1">Uncharacterized protein</fullName>
    </submittedName>
</protein>
<sequence length="139" mass="15924">MQLARRLFVSELLYRTQIVSPNSAFTAIDSELSKYKLCHTSNIQCRICDKSSHFARVCCLRTVSHVFYMNSSDPFFITQHFDNTYASTTRSSRTALHHVEPKLPLPGIRTVYFENDDNVHSLGMELDSASHITAIPYDF</sequence>
<comment type="caution">
    <text evidence="1">The sequence shown here is derived from an EMBL/GenBank/DDBJ whole genome shotgun (WGS) entry which is preliminary data.</text>
</comment>
<evidence type="ECO:0000313" key="1">
    <source>
        <dbReference type="EMBL" id="TPP57334.1"/>
    </source>
</evidence>
<reference evidence="1 2" key="1">
    <citation type="submission" date="2019-04" db="EMBL/GenBank/DDBJ databases">
        <title>Annotation for the trematode Fasciola gigantica.</title>
        <authorList>
            <person name="Choi Y.-J."/>
        </authorList>
    </citation>
    <scope>NUCLEOTIDE SEQUENCE [LARGE SCALE GENOMIC DNA]</scope>
    <source>
        <strain evidence="1">Uganda_cow_1</strain>
    </source>
</reference>
<gene>
    <name evidence="1" type="ORF">FGIG_00883</name>
</gene>
<name>A0A504Y8C2_FASGI</name>
<organism evidence="1 2">
    <name type="scientific">Fasciola gigantica</name>
    <name type="common">Giant liver fluke</name>
    <dbReference type="NCBI Taxonomy" id="46835"/>
    <lineage>
        <taxon>Eukaryota</taxon>
        <taxon>Metazoa</taxon>
        <taxon>Spiralia</taxon>
        <taxon>Lophotrochozoa</taxon>
        <taxon>Platyhelminthes</taxon>
        <taxon>Trematoda</taxon>
        <taxon>Digenea</taxon>
        <taxon>Plagiorchiida</taxon>
        <taxon>Echinostomata</taxon>
        <taxon>Echinostomatoidea</taxon>
        <taxon>Fasciolidae</taxon>
        <taxon>Fasciola</taxon>
    </lineage>
</organism>
<keyword evidence="2" id="KW-1185">Reference proteome</keyword>